<dbReference type="InterPro" id="IPR036942">
    <property type="entry name" value="Beta-barrel_TonB_sf"/>
</dbReference>
<feature type="domain" description="TonB-dependent receptor plug" evidence="14">
    <location>
        <begin position="57"/>
        <end position="154"/>
    </location>
</feature>
<keyword evidence="4 11" id="KW-1134">Transmembrane beta strand</keyword>
<keyword evidence="7 12" id="KW-0798">TonB box</keyword>
<evidence type="ECO:0000313" key="15">
    <source>
        <dbReference type="EMBL" id="WKD50162.1"/>
    </source>
</evidence>
<dbReference type="Gene3D" id="2.40.170.20">
    <property type="entry name" value="TonB-dependent receptor, beta-barrel domain"/>
    <property type="match status" value="1"/>
</dbReference>
<evidence type="ECO:0000256" key="4">
    <source>
        <dbReference type="ARBA" id="ARBA00022452"/>
    </source>
</evidence>
<name>A0ABY9ED35_9GAMM</name>
<dbReference type="Gene3D" id="2.170.130.10">
    <property type="entry name" value="TonB-dependent receptor, plug domain"/>
    <property type="match status" value="1"/>
</dbReference>
<evidence type="ECO:0000256" key="12">
    <source>
        <dbReference type="RuleBase" id="RU003357"/>
    </source>
</evidence>
<dbReference type="Pfam" id="PF00593">
    <property type="entry name" value="TonB_dep_Rec_b-barrel"/>
    <property type="match status" value="1"/>
</dbReference>
<keyword evidence="6" id="KW-0732">Signal</keyword>
<evidence type="ECO:0000256" key="5">
    <source>
        <dbReference type="ARBA" id="ARBA00022692"/>
    </source>
</evidence>
<evidence type="ECO:0000256" key="2">
    <source>
        <dbReference type="ARBA" id="ARBA00008143"/>
    </source>
</evidence>
<evidence type="ECO:0000313" key="16">
    <source>
        <dbReference type="Proteomes" id="UP001321520"/>
    </source>
</evidence>
<evidence type="ECO:0000259" key="14">
    <source>
        <dbReference type="Pfam" id="PF07715"/>
    </source>
</evidence>
<reference evidence="15 16" key="1">
    <citation type="submission" date="2022-05" db="EMBL/GenBank/DDBJ databases">
        <title>Microbulbifer sp. nov., isolated from sponge.</title>
        <authorList>
            <person name="Gao L."/>
        </authorList>
    </citation>
    <scope>NUCLEOTIDE SEQUENCE [LARGE SCALE GENOMIC DNA]</scope>
    <source>
        <strain evidence="15 16">MI-G</strain>
    </source>
</reference>
<keyword evidence="10 11" id="KW-0998">Cell outer membrane</keyword>
<sequence>MEKNRFRRCVLYQALLICGTTAGTETIAQSASAWGDDRSSNMEIIIVQGSQHTHAADRLENDAILSVAPQGLTDVLKLSPEVDVGGPRPNATRYYLRGLEATTLAVTFDGVPSAGDLFQHRGAVSIIDPALIDSVTVKTAPVAAGDGPAALGGALEIRSVSLDDLLSEEKPGLFGVSFSGASTNDALGSSATTAYRLSDTVSAVAFASYQDFDDYKDGKGNTVSLSASENTSGYMKVQFQPSADHTFDVSALYGKNAGLLPYGAGDLPTEFYERQYSQGRAGGGPVRQSLEELSLSARYQGSGPGSPYALIYAADSTLADKDHGDAHTQMRYGGRFTLTFDRSIGDIHTVITTGIDGRLEQYKTEYQGSDNENDAVTAGLFADVNFDLGSLQLNSGLRAEYLQTDYDEKSFDHIQLSPSLRGTFALTPQLALFAGYGLAYRATNTLPASRAGRTSGKTIFPHKGLRPEQARQASLGANFTWDAPFSQDGQLFVEVEGFEVHLRDVVVFEGGARGAPFRQVFNASGDYTSQGVSATIGWMGSRLRSTLALSLVVLNDPDGTPVLEVRSLAAARGDRLRWNNEVELGKGFRLGYIMTAMEDLTRLPEGITPKAGYVVHDTRIDWSSDNGTFSVALVARNLTDEFYIDQTSFTYGGFAGVPEPGRDIRIEARATF</sequence>
<dbReference type="InterPro" id="IPR037066">
    <property type="entry name" value="Plug_dom_sf"/>
</dbReference>
<dbReference type="Proteomes" id="UP001321520">
    <property type="component" value="Chromosome"/>
</dbReference>
<keyword evidence="3 11" id="KW-0813">Transport</keyword>
<evidence type="ECO:0000256" key="1">
    <source>
        <dbReference type="ARBA" id="ARBA00004571"/>
    </source>
</evidence>
<evidence type="ECO:0000256" key="11">
    <source>
        <dbReference type="PROSITE-ProRule" id="PRU01360"/>
    </source>
</evidence>
<dbReference type="EMBL" id="CP098023">
    <property type="protein sequence ID" value="WKD50162.1"/>
    <property type="molecule type" value="Genomic_DNA"/>
</dbReference>
<dbReference type="PANTHER" id="PTHR30069">
    <property type="entry name" value="TONB-DEPENDENT OUTER MEMBRANE RECEPTOR"/>
    <property type="match status" value="1"/>
</dbReference>
<evidence type="ECO:0000259" key="13">
    <source>
        <dbReference type="Pfam" id="PF00593"/>
    </source>
</evidence>
<dbReference type="InterPro" id="IPR012910">
    <property type="entry name" value="Plug_dom"/>
</dbReference>
<feature type="domain" description="TonB-dependent receptor-like beta-barrel" evidence="13">
    <location>
        <begin position="211"/>
        <end position="638"/>
    </location>
</feature>
<evidence type="ECO:0000256" key="8">
    <source>
        <dbReference type="ARBA" id="ARBA00023136"/>
    </source>
</evidence>
<evidence type="ECO:0000256" key="6">
    <source>
        <dbReference type="ARBA" id="ARBA00022729"/>
    </source>
</evidence>
<evidence type="ECO:0000256" key="7">
    <source>
        <dbReference type="ARBA" id="ARBA00023077"/>
    </source>
</evidence>
<keyword evidence="5 11" id="KW-0812">Transmembrane</keyword>
<keyword evidence="9 15" id="KW-0675">Receptor</keyword>
<proteinExistence type="inferred from homology"/>
<dbReference type="Pfam" id="PF07715">
    <property type="entry name" value="Plug"/>
    <property type="match status" value="1"/>
</dbReference>
<protein>
    <submittedName>
        <fullName evidence="15">TonB-dependent receptor</fullName>
    </submittedName>
</protein>
<comment type="subcellular location">
    <subcellularLocation>
        <location evidence="1 11">Cell outer membrane</location>
        <topology evidence="1 11">Multi-pass membrane protein</topology>
    </subcellularLocation>
</comment>
<keyword evidence="8 11" id="KW-0472">Membrane</keyword>
<comment type="similarity">
    <text evidence="2">Belongs to the TonB-dependent receptor family. Hemoglobin/haptoglobin binding protein subfamily.</text>
</comment>
<dbReference type="SUPFAM" id="SSF56935">
    <property type="entry name" value="Porins"/>
    <property type="match status" value="1"/>
</dbReference>
<gene>
    <name evidence="15" type="ORF">M8T91_01660</name>
</gene>
<dbReference type="InterPro" id="IPR039426">
    <property type="entry name" value="TonB-dep_rcpt-like"/>
</dbReference>
<dbReference type="PANTHER" id="PTHR30069:SF29">
    <property type="entry name" value="HEMOGLOBIN AND HEMOGLOBIN-HAPTOGLOBIN-BINDING PROTEIN 1-RELATED"/>
    <property type="match status" value="1"/>
</dbReference>
<evidence type="ECO:0000256" key="3">
    <source>
        <dbReference type="ARBA" id="ARBA00022448"/>
    </source>
</evidence>
<dbReference type="PROSITE" id="PS52016">
    <property type="entry name" value="TONB_DEPENDENT_REC_3"/>
    <property type="match status" value="1"/>
</dbReference>
<evidence type="ECO:0000256" key="10">
    <source>
        <dbReference type="ARBA" id="ARBA00023237"/>
    </source>
</evidence>
<dbReference type="RefSeq" id="WP_301416202.1">
    <property type="nucleotide sequence ID" value="NZ_CP098023.1"/>
</dbReference>
<evidence type="ECO:0000256" key="9">
    <source>
        <dbReference type="ARBA" id="ARBA00023170"/>
    </source>
</evidence>
<accession>A0ABY9ED35</accession>
<keyword evidence="16" id="KW-1185">Reference proteome</keyword>
<organism evidence="15 16">
    <name type="scientific">Microbulbifer spongiae</name>
    <dbReference type="NCBI Taxonomy" id="2944933"/>
    <lineage>
        <taxon>Bacteria</taxon>
        <taxon>Pseudomonadati</taxon>
        <taxon>Pseudomonadota</taxon>
        <taxon>Gammaproteobacteria</taxon>
        <taxon>Cellvibrionales</taxon>
        <taxon>Microbulbiferaceae</taxon>
        <taxon>Microbulbifer</taxon>
    </lineage>
</organism>
<dbReference type="InterPro" id="IPR000531">
    <property type="entry name" value="Beta-barrel_TonB"/>
</dbReference>